<dbReference type="InterPro" id="IPR014748">
    <property type="entry name" value="Enoyl-CoA_hydra_C"/>
</dbReference>
<dbReference type="InterPro" id="IPR001753">
    <property type="entry name" value="Enoyl-CoA_hydra/iso"/>
</dbReference>
<dbReference type="Pfam" id="PF00378">
    <property type="entry name" value="ECH_1"/>
    <property type="match status" value="1"/>
</dbReference>
<name>A0A382HHD7_9ZZZZ</name>
<feature type="non-terminal residue" evidence="1">
    <location>
        <position position="1"/>
    </location>
</feature>
<dbReference type="InterPro" id="IPR029045">
    <property type="entry name" value="ClpP/crotonase-like_dom_sf"/>
</dbReference>
<dbReference type="EMBL" id="UINC01061108">
    <property type="protein sequence ID" value="SVB86327.1"/>
    <property type="molecule type" value="Genomic_DNA"/>
</dbReference>
<reference evidence="1" key="1">
    <citation type="submission" date="2018-05" db="EMBL/GenBank/DDBJ databases">
        <authorList>
            <person name="Lanie J.A."/>
            <person name="Ng W.-L."/>
            <person name="Kazmierczak K.M."/>
            <person name="Andrzejewski T.M."/>
            <person name="Davidsen T.M."/>
            <person name="Wayne K.J."/>
            <person name="Tettelin H."/>
            <person name="Glass J.I."/>
            <person name="Rusch D."/>
            <person name="Podicherti R."/>
            <person name="Tsui H.-C.T."/>
            <person name="Winkler M.E."/>
        </authorList>
    </citation>
    <scope>NUCLEOTIDE SEQUENCE</scope>
</reference>
<gene>
    <name evidence="1" type="ORF">METZ01_LOCUS239181</name>
</gene>
<dbReference type="Gene3D" id="1.10.12.10">
    <property type="entry name" value="Lyase 2-enoyl-coa Hydratase, Chain A, domain 2"/>
    <property type="match status" value="1"/>
</dbReference>
<dbReference type="SUPFAM" id="SSF52096">
    <property type="entry name" value="ClpP/crotonase"/>
    <property type="match status" value="1"/>
</dbReference>
<organism evidence="1">
    <name type="scientific">marine metagenome</name>
    <dbReference type="NCBI Taxonomy" id="408172"/>
    <lineage>
        <taxon>unclassified sequences</taxon>
        <taxon>metagenomes</taxon>
        <taxon>ecological metagenomes</taxon>
    </lineage>
</organism>
<evidence type="ECO:0008006" key="2">
    <source>
        <dbReference type="Google" id="ProtNLM"/>
    </source>
</evidence>
<evidence type="ECO:0000313" key="1">
    <source>
        <dbReference type="EMBL" id="SVB86327.1"/>
    </source>
</evidence>
<dbReference type="AlphaFoldDB" id="A0A382HHD7"/>
<accession>A0A382HHD7</accession>
<protein>
    <recommendedName>
        <fullName evidence="2">Enoyl-CoA hydratase</fullName>
    </recommendedName>
</protein>
<sequence>FERHSLEIATRIAKGPTLAYAKVKQLFNNSWNNDLESQLNDETLAMTEITASRDFQEGVKAFNQKRIPWFEGL</sequence>
<proteinExistence type="predicted"/>